<organism evidence="1 2">
    <name type="scientific">Thanatephorus cucumeris (strain AG1-IA)</name>
    <name type="common">Rice sheath blight fungus</name>
    <name type="synonym">Rhizoctonia solani</name>
    <dbReference type="NCBI Taxonomy" id="983506"/>
    <lineage>
        <taxon>Eukaryota</taxon>
        <taxon>Fungi</taxon>
        <taxon>Dikarya</taxon>
        <taxon>Basidiomycota</taxon>
        <taxon>Agaricomycotina</taxon>
        <taxon>Agaricomycetes</taxon>
        <taxon>Cantharellales</taxon>
        <taxon>Ceratobasidiaceae</taxon>
        <taxon>Rhizoctonia</taxon>
        <taxon>Rhizoctonia solani AG-1</taxon>
    </lineage>
</organism>
<sequence>MAMHKLKPRPKSTSAFSRRPRFAFKFLRLAFQIDASCSHKPRHFLFLFSKSTRALLFRTSPMTIITHALARALFARFRYPSPLSLVFFPPPC</sequence>
<dbReference type="Proteomes" id="UP000011668">
    <property type="component" value="Unassembled WGS sequence"/>
</dbReference>
<gene>
    <name evidence="1" type="ORF">AG1IA_10485</name>
</gene>
<keyword evidence="2" id="KW-1185">Reference proteome</keyword>
<dbReference type="HOGENOM" id="CLU_2414805_0_0_1"/>
<evidence type="ECO:0000313" key="1">
    <source>
        <dbReference type="EMBL" id="ELU35485.1"/>
    </source>
</evidence>
<reference evidence="1 2" key="1">
    <citation type="journal article" date="2013" name="Nat. Commun.">
        <title>The evolution and pathogenic mechanisms of the rice sheath blight pathogen.</title>
        <authorList>
            <person name="Zheng A."/>
            <person name="Lin R."/>
            <person name="Xu L."/>
            <person name="Qin P."/>
            <person name="Tang C."/>
            <person name="Ai P."/>
            <person name="Zhang D."/>
            <person name="Liu Y."/>
            <person name="Sun Z."/>
            <person name="Feng H."/>
            <person name="Wang Y."/>
            <person name="Chen Y."/>
            <person name="Liang X."/>
            <person name="Fu R."/>
            <person name="Li Q."/>
            <person name="Zhang J."/>
            <person name="Yu X."/>
            <person name="Xie Z."/>
            <person name="Ding L."/>
            <person name="Guan P."/>
            <person name="Tang J."/>
            <person name="Liang Y."/>
            <person name="Wang S."/>
            <person name="Deng Q."/>
            <person name="Li S."/>
            <person name="Zhu J."/>
            <person name="Wang L."/>
            <person name="Liu H."/>
            <person name="Li P."/>
        </authorList>
    </citation>
    <scope>NUCLEOTIDE SEQUENCE [LARGE SCALE GENOMIC DNA]</scope>
    <source>
        <strain evidence="2">AG-1 IA</strain>
    </source>
</reference>
<proteinExistence type="predicted"/>
<name>L8WBZ5_THACA</name>
<protein>
    <submittedName>
        <fullName evidence="1">Uncharacterized protein</fullName>
    </submittedName>
</protein>
<comment type="caution">
    <text evidence="1">The sequence shown here is derived from an EMBL/GenBank/DDBJ whole genome shotgun (WGS) entry which is preliminary data.</text>
</comment>
<evidence type="ECO:0000313" key="2">
    <source>
        <dbReference type="Proteomes" id="UP000011668"/>
    </source>
</evidence>
<accession>L8WBZ5</accession>
<dbReference type="EMBL" id="AFRT01006436">
    <property type="protein sequence ID" value="ELU35485.1"/>
    <property type="molecule type" value="Genomic_DNA"/>
</dbReference>
<dbReference type="AlphaFoldDB" id="L8WBZ5"/>